<evidence type="ECO:0000313" key="2">
    <source>
        <dbReference type="EMBL" id="KAK7198049.1"/>
    </source>
</evidence>
<evidence type="ECO:0000313" key="3">
    <source>
        <dbReference type="Proteomes" id="UP001430356"/>
    </source>
</evidence>
<name>A0AAW0EX84_9TRYP</name>
<proteinExistence type="predicted"/>
<sequence>MWRSARWRSTARRTPVRPIWPVRVGRVERDERVGRWGCVGGAGCACDGHICQNGDVTDWVWERARAYTTHPRALTNEKIPRHARLSLLRAATLPRLNYLLRTHAPQELKDSAARFDDRVAHTLSLLVASGPLTGAASVIAKLPLAMGGFGLRSQRAIADFAAASVQKKGAQQAPTRAADRRNLELLQSIPSGPELEIVKANAAPGATHALMDPSIVLGDVAFEVLAHQRLLIRVLRLDFRCTCGADTDNAHINVCPPLPGRPRRKCHNYAPMAIEAWATRLGLSAKTGPRAGATANPLQQAHAAKKRKRIGWATGKSTVSLSAPHESTGGPPQGEFPVHARGGAVRPSLPFYAAALHGLLPPCVAKAMRERGALGFLLTILLFPYLPPPCHTSSLPQSNAHKHTHTHTGAPTAKLQRTLARGCRYLPQRFFQPESIKEAPLLRYIHPQALRGLALGCAVAVRQGAALQAQPTARRHGRGAATENATGRHGGGAHSRADASGRNQKGTGQSRTASLSSPRLGVLGHVQRAWPLARNHLRWTRWESFESLLGQSRRS</sequence>
<feature type="compositionally biased region" description="Polar residues" evidence="1">
    <location>
        <begin position="501"/>
        <end position="517"/>
    </location>
</feature>
<protein>
    <submittedName>
        <fullName evidence="2">Uncharacterized protein</fullName>
    </submittedName>
</protein>
<gene>
    <name evidence="2" type="ORF">NESM_000760500</name>
</gene>
<dbReference type="EMBL" id="JAECZO010000129">
    <property type="protein sequence ID" value="KAK7198049.1"/>
    <property type="molecule type" value="Genomic_DNA"/>
</dbReference>
<comment type="caution">
    <text evidence="2">The sequence shown here is derived from an EMBL/GenBank/DDBJ whole genome shotgun (WGS) entry which is preliminary data.</text>
</comment>
<accession>A0AAW0EX84</accession>
<evidence type="ECO:0000256" key="1">
    <source>
        <dbReference type="SAM" id="MobiDB-lite"/>
    </source>
</evidence>
<dbReference type="AlphaFoldDB" id="A0AAW0EX84"/>
<reference evidence="2 3" key="1">
    <citation type="journal article" date="2021" name="MBio">
        <title>A New Model Trypanosomatid, Novymonas esmeraldas: Genomic Perception of Its 'Candidatus Pandoraea novymonadis' Endosymbiont.</title>
        <authorList>
            <person name="Zakharova A."/>
            <person name="Saura A."/>
            <person name="Butenko A."/>
            <person name="Podesvova L."/>
            <person name="Warmusova S."/>
            <person name="Kostygov A.Y."/>
            <person name="Nenarokova A."/>
            <person name="Lukes J."/>
            <person name="Opperdoes F.R."/>
            <person name="Yurchenko V."/>
        </authorList>
    </citation>
    <scope>NUCLEOTIDE SEQUENCE [LARGE SCALE GENOMIC DNA]</scope>
    <source>
        <strain evidence="2 3">E262AT.01</strain>
    </source>
</reference>
<organism evidence="2 3">
    <name type="scientific">Novymonas esmeraldas</name>
    <dbReference type="NCBI Taxonomy" id="1808958"/>
    <lineage>
        <taxon>Eukaryota</taxon>
        <taxon>Discoba</taxon>
        <taxon>Euglenozoa</taxon>
        <taxon>Kinetoplastea</taxon>
        <taxon>Metakinetoplastina</taxon>
        <taxon>Trypanosomatida</taxon>
        <taxon>Trypanosomatidae</taxon>
        <taxon>Novymonas</taxon>
    </lineage>
</organism>
<feature type="region of interest" description="Disordered" evidence="1">
    <location>
        <begin position="394"/>
        <end position="413"/>
    </location>
</feature>
<keyword evidence="3" id="KW-1185">Reference proteome</keyword>
<dbReference type="Proteomes" id="UP001430356">
    <property type="component" value="Unassembled WGS sequence"/>
</dbReference>
<feature type="region of interest" description="Disordered" evidence="1">
    <location>
        <begin position="468"/>
        <end position="518"/>
    </location>
</feature>